<organism evidence="1 2">
    <name type="scientific">Mycolicibacterium litorale</name>
    <dbReference type="NCBI Taxonomy" id="758802"/>
    <lineage>
        <taxon>Bacteria</taxon>
        <taxon>Bacillati</taxon>
        <taxon>Actinomycetota</taxon>
        <taxon>Actinomycetes</taxon>
        <taxon>Mycobacteriales</taxon>
        <taxon>Mycobacteriaceae</taxon>
        <taxon>Mycolicibacterium</taxon>
    </lineage>
</organism>
<proteinExistence type="predicted"/>
<dbReference type="Proteomes" id="UP000466607">
    <property type="component" value="Chromosome"/>
</dbReference>
<dbReference type="AlphaFoldDB" id="A0AAD1MTP8"/>
<reference evidence="1 2" key="1">
    <citation type="journal article" date="2019" name="Emerg. Microbes Infect.">
        <title>Comprehensive subspecies identification of 175 nontuberculous mycobacteria species based on 7547 genomic profiles.</title>
        <authorList>
            <person name="Matsumoto Y."/>
            <person name="Kinjo T."/>
            <person name="Motooka D."/>
            <person name="Nabeya D."/>
            <person name="Jung N."/>
            <person name="Uechi K."/>
            <person name="Horii T."/>
            <person name="Iida T."/>
            <person name="Fujita J."/>
            <person name="Nakamura S."/>
        </authorList>
    </citation>
    <scope>NUCLEOTIDE SEQUENCE [LARGE SCALE GENOMIC DNA]</scope>
    <source>
        <strain evidence="1 2">JCM 17423</strain>
    </source>
</reference>
<gene>
    <name evidence="1" type="ORF">MLIT_24520</name>
</gene>
<protein>
    <submittedName>
        <fullName evidence="1">Uncharacterized protein</fullName>
    </submittedName>
</protein>
<dbReference type="EMBL" id="AP022586">
    <property type="protein sequence ID" value="BBY16860.1"/>
    <property type="molecule type" value="Genomic_DNA"/>
</dbReference>
<evidence type="ECO:0000313" key="2">
    <source>
        <dbReference type="Proteomes" id="UP000466607"/>
    </source>
</evidence>
<keyword evidence="2" id="KW-1185">Reference proteome</keyword>
<accession>A0AAD1MTP8</accession>
<evidence type="ECO:0000313" key="1">
    <source>
        <dbReference type="EMBL" id="BBY16860.1"/>
    </source>
</evidence>
<dbReference type="RefSeq" id="WP_134053110.1">
    <property type="nucleotide sequence ID" value="NZ_AP022586.1"/>
</dbReference>
<name>A0AAD1MTP8_9MYCO</name>
<sequence>MKKAMVGYVGALMLVWGGLVVAPAVSNAQNCQWDAAWFFGVGCTPLGPPSPPSPPESQPYHPVRNPQGHAWSYEMNGIHWCSPETPSECI</sequence>